<evidence type="ECO:0000256" key="9">
    <source>
        <dbReference type="ARBA" id="ARBA00023315"/>
    </source>
</evidence>
<evidence type="ECO:0000256" key="6">
    <source>
        <dbReference type="ARBA" id="ARBA00022605"/>
    </source>
</evidence>
<feature type="binding site" evidence="10">
    <location>
        <position position="416"/>
    </location>
    <ligand>
        <name>substrate</name>
    </ligand>
</feature>
<dbReference type="GO" id="GO:0006592">
    <property type="term" value="P:ornithine biosynthetic process"/>
    <property type="evidence" value="ECO:0007669"/>
    <property type="project" value="TreeGrafter"/>
</dbReference>
<dbReference type="InterPro" id="IPR016117">
    <property type="entry name" value="ArgJ-like_dom_sf"/>
</dbReference>
<dbReference type="Gene3D" id="3.60.70.12">
    <property type="entry name" value="L-amino peptidase D-ALA esterase/amidase"/>
    <property type="match status" value="1"/>
</dbReference>
<evidence type="ECO:0000256" key="1">
    <source>
        <dbReference type="ARBA" id="ARBA00004496"/>
    </source>
</evidence>
<dbReference type="Gene3D" id="3.10.20.340">
    <property type="entry name" value="ArgJ beta chain, C-terminal domain"/>
    <property type="match status" value="1"/>
</dbReference>
<keyword evidence="10" id="KW-0511">Multifunctional enzyme</keyword>
<comment type="catalytic activity">
    <reaction evidence="10">
        <text>N(2)-acetyl-L-ornithine + L-glutamate = N-acetyl-L-glutamate + L-ornithine</text>
        <dbReference type="Rhea" id="RHEA:15349"/>
        <dbReference type="ChEBI" id="CHEBI:29985"/>
        <dbReference type="ChEBI" id="CHEBI:44337"/>
        <dbReference type="ChEBI" id="CHEBI:46911"/>
        <dbReference type="ChEBI" id="CHEBI:57805"/>
        <dbReference type="EC" id="2.3.1.35"/>
    </reaction>
</comment>
<dbReference type="PANTHER" id="PTHR23100:SF0">
    <property type="entry name" value="ARGININE BIOSYNTHESIS BIFUNCTIONAL PROTEIN ARGJ, MITOCHONDRIAL"/>
    <property type="match status" value="1"/>
</dbReference>
<evidence type="ECO:0000313" key="12">
    <source>
        <dbReference type="Proteomes" id="UP000264006"/>
    </source>
</evidence>
<keyword evidence="9 10" id="KW-0012">Acyltransferase</keyword>
<dbReference type="Proteomes" id="UP000264006">
    <property type="component" value="Chromosome"/>
</dbReference>
<keyword evidence="5 10" id="KW-0055">Arginine biosynthesis</keyword>
<feature type="binding site" evidence="10">
    <location>
        <position position="198"/>
    </location>
    <ligand>
        <name>substrate</name>
    </ligand>
</feature>
<feature type="chain" id="PRO_5023507312" description="Arginine biosynthesis bifunctional protein ArgJ alpha chain" evidence="10">
    <location>
        <begin position="1"/>
        <end position="208"/>
    </location>
</feature>
<comment type="pathway">
    <text evidence="10">Amino-acid biosynthesis; L-arginine biosynthesis; L-ornithine and N-acetyl-L-glutamate from L-glutamate and N(2)-acetyl-L-ornithine (cyclic): step 1/1.</text>
</comment>
<dbReference type="PANTHER" id="PTHR23100">
    <property type="entry name" value="ARGININE BIOSYNTHESIS BIFUNCTIONAL PROTEIN ARGJ"/>
    <property type="match status" value="1"/>
</dbReference>
<dbReference type="NCBIfam" id="NF003802">
    <property type="entry name" value="PRK05388.1"/>
    <property type="match status" value="1"/>
</dbReference>
<name>A0A346XWD5_9ACTN</name>
<feature type="site" description="Involved in the stabilization of negative charge on the oxyanion by the formation of the oxyanion hole" evidence="10">
    <location>
        <position position="135"/>
    </location>
</feature>
<dbReference type="GO" id="GO:0004042">
    <property type="term" value="F:L-glutamate N-acetyltransferase activity"/>
    <property type="evidence" value="ECO:0007669"/>
    <property type="project" value="UniProtKB-UniRule"/>
</dbReference>
<feature type="binding site" evidence="10">
    <location>
        <position position="171"/>
    </location>
    <ligand>
        <name>substrate</name>
    </ligand>
</feature>
<dbReference type="FunFam" id="3.60.70.12:FF:000001">
    <property type="entry name" value="Arginine biosynthesis bifunctional protein ArgJ, chloroplastic"/>
    <property type="match status" value="1"/>
</dbReference>
<dbReference type="NCBIfam" id="TIGR00120">
    <property type="entry name" value="ArgJ"/>
    <property type="match status" value="1"/>
</dbReference>
<comment type="catalytic activity">
    <reaction evidence="10">
        <text>L-glutamate + acetyl-CoA = N-acetyl-L-glutamate + CoA + H(+)</text>
        <dbReference type="Rhea" id="RHEA:24292"/>
        <dbReference type="ChEBI" id="CHEBI:15378"/>
        <dbReference type="ChEBI" id="CHEBI:29985"/>
        <dbReference type="ChEBI" id="CHEBI:44337"/>
        <dbReference type="ChEBI" id="CHEBI:57287"/>
        <dbReference type="ChEBI" id="CHEBI:57288"/>
        <dbReference type="EC" id="2.3.1.1"/>
    </reaction>
</comment>
<evidence type="ECO:0000256" key="5">
    <source>
        <dbReference type="ARBA" id="ARBA00022571"/>
    </source>
</evidence>
<feature type="active site" description="Nucleophile" evidence="10">
    <location>
        <position position="209"/>
    </location>
</feature>
<evidence type="ECO:0000256" key="8">
    <source>
        <dbReference type="ARBA" id="ARBA00022813"/>
    </source>
</evidence>
<evidence type="ECO:0000256" key="7">
    <source>
        <dbReference type="ARBA" id="ARBA00022679"/>
    </source>
</evidence>
<keyword evidence="6 10" id="KW-0028">Amino-acid biosynthesis</keyword>
<evidence type="ECO:0000256" key="3">
    <source>
        <dbReference type="ARBA" id="ARBA00011475"/>
    </source>
</evidence>
<comment type="function">
    <text evidence="10">Catalyzes two activities which are involved in the cyclic version of arginine biosynthesis: the synthesis of N-acetylglutamate from glutamate and acetyl-CoA as the acetyl donor, and of ornithine by transacetylation between N(2)-acetylornithine and glutamate.</text>
</comment>
<comment type="subcellular location">
    <subcellularLocation>
        <location evidence="1 10">Cytoplasm</location>
    </subcellularLocation>
</comment>
<evidence type="ECO:0000313" key="11">
    <source>
        <dbReference type="EMBL" id="AXV06532.1"/>
    </source>
</evidence>
<accession>A0A346XWD5</accession>
<reference evidence="11 12" key="1">
    <citation type="submission" date="2018-09" db="EMBL/GenBank/DDBJ databases">
        <title>Complete genome sequence of Euzebya sp. DY32-46 isolated from seawater of Pacific Ocean.</title>
        <authorList>
            <person name="Xu L."/>
            <person name="Wu Y.-H."/>
            <person name="Xu X.-W."/>
        </authorList>
    </citation>
    <scope>NUCLEOTIDE SEQUENCE [LARGE SCALE GENOMIC DNA]</scope>
    <source>
        <strain evidence="11 12">DY32-46</strain>
    </source>
</reference>
<feature type="binding site" evidence="10">
    <location>
        <position position="411"/>
    </location>
    <ligand>
        <name>substrate</name>
    </ligand>
</feature>
<keyword evidence="8 10" id="KW-0068">Autocatalytic cleavage</keyword>
<dbReference type="EMBL" id="CP031165">
    <property type="protein sequence ID" value="AXV06532.1"/>
    <property type="molecule type" value="Genomic_DNA"/>
</dbReference>
<dbReference type="EC" id="2.3.1.35" evidence="10"/>
<keyword evidence="12" id="KW-1185">Reference proteome</keyword>
<dbReference type="KEGG" id="euz:DVS28_a1841"/>
<proteinExistence type="inferred from homology"/>
<organism evidence="11 12">
    <name type="scientific">Euzebya pacifica</name>
    <dbReference type="NCBI Taxonomy" id="1608957"/>
    <lineage>
        <taxon>Bacteria</taxon>
        <taxon>Bacillati</taxon>
        <taxon>Actinomycetota</taxon>
        <taxon>Nitriliruptoria</taxon>
        <taxon>Euzebyales</taxon>
    </lineage>
</organism>
<dbReference type="UniPathway" id="UPA00068">
    <property type="reaction ID" value="UER00106"/>
</dbReference>
<feature type="binding site" evidence="10">
    <location>
        <position position="209"/>
    </location>
    <ligand>
        <name>substrate</name>
    </ligand>
</feature>
<evidence type="ECO:0000256" key="2">
    <source>
        <dbReference type="ARBA" id="ARBA00006774"/>
    </source>
</evidence>
<evidence type="ECO:0000256" key="4">
    <source>
        <dbReference type="ARBA" id="ARBA00022490"/>
    </source>
</evidence>
<dbReference type="GO" id="GO:0006526">
    <property type="term" value="P:L-arginine biosynthetic process"/>
    <property type="evidence" value="ECO:0007669"/>
    <property type="project" value="UniProtKB-UniRule"/>
</dbReference>
<keyword evidence="7 10" id="KW-0808">Transferase</keyword>
<keyword evidence="4 10" id="KW-0963">Cytoplasm</keyword>
<dbReference type="Pfam" id="PF01960">
    <property type="entry name" value="ArgJ"/>
    <property type="match status" value="1"/>
</dbReference>
<comment type="similarity">
    <text evidence="2 10">Belongs to the ArgJ family.</text>
</comment>
<feature type="chain" id="PRO_5023507313" description="Arginine biosynthesis bifunctional protein ArgJ beta chain" evidence="10">
    <location>
        <begin position="209"/>
        <end position="416"/>
    </location>
</feature>
<dbReference type="GO" id="GO:0004358">
    <property type="term" value="F:L-glutamate N-acetyltransferase activity, acting on acetyl-L-ornithine as donor"/>
    <property type="evidence" value="ECO:0007669"/>
    <property type="project" value="UniProtKB-UniRule"/>
</dbReference>
<dbReference type="CDD" id="cd02152">
    <property type="entry name" value="OAT"/>
    <property type="match status" value="1"/>
</dbReference>
<feature type="site" description="Involved in the stabilization of negative charge on the oxyanion by the formation of the oxyanion hole" evidence="10">
    <location>
        <position position="134"/>
    </location>
</feature>
<feature type="binding site" evidence="10">
    <location>
        <position position="289"/>
    </location>
    <ligand>
        <name>substrate</name>
    </ligand>
</feature>
<dbReference type="RefSeq" id="WP_216826501.1">
    <property type="nucleotide sequence ID" value="NZ_CP031165.1"/>
</dbReference>
<sequence>MSSDPVDQPVEGQDEPVHQILPLDDGVTAPWGFSAGGVTAGLKGSGRPDMAIVVADDVATASAVFTANRIQAAPVTVSREHLLATGGRARAVVLNSGSANVCCGPDGLQLARDAAAAAAEALGCATEEVLLCSTGVIGEPIPAQPYLDGIAPLVAAADPNGGLDAAEAIMTTDLVSKESAVHVTDDEGGSATIGGMCKGSGMIAPSLATMLAVVTTDAPLDPLVADGMLRRAVEATFNRVSVDGVISTNDTIVLLASGTAVTPPSPTAIEAGLHAVLADLAIQMVRDGEGAEHVIHLTVSGASTEADALAVARKVGDDNLVKTAFAGADPNWGRIIAAVGAAGVDIDPTGIEIAIAGHVVCRGGVKADFDRAAASEAMQAPDVDVRIDLGLGTERATFITCDLTHGYITINAEYTT</sequence>
<feature type="site" description="Cleavage; by autolysis" evidence="10">
    <location>
        <begin position="208"/>
        <end position="209"/>
    </location>
</feature>
<dbReference type="InterPro" id="IPR042195">
    <property type="entry name" value="ArgJ_beta_C"/>
</dbReference>
<comment type="pathway">
    <text evidence="10">Amino-acid biosynthesis; L-arginine biosynthesis; N(2)-acetyl-L-ornithine from L-glutamate: step 1/4.</text>
</comment>
<dbReference type="InterPro" id="IPR002813">
    <property type="entry name" value="Arg_biosynth_ArgJ"/>
</dbReference>
<dbReference type="HAMAP" id="MF_01106">
    <property type="entry name" value="ArgJ"/>
    <property type="match status" value="1"/>
</dbReference>
<dbReference type="SUPFAM" id="SSF56266">
    <property type="entry name" value="DmpA/ArgJ-like"/>
    <property type="match status" value="1"/>
</dbReference>
<comment type="subunit">
    <text evidence="3 10">Heterotetramer of two alpha and two beta chains.</text>
</comment>
<evidence type="ECO:0000256" key="10">
    <source>
        <dbReference type="HAMAP-Rule" id="MF_01106"/>
    </source>
</evidence>
<protein>
    <recommendedName>
        <fullName evidence="10">Arginine biosynthesis bifunctional protein ArgJ</fullName>
    </recommendedName>
    <domain>
        <recommendedName>
            <fullName evidence="10">Glutamate N-acetyltransferase</fullName>
            <ecNumber evidence="10">2.3.1.35</ecNumber>
        </recommendedName>
        <alternativeName>
            <fullName evidence="10">Ornithine acetyltransferase</fullName>
            <shortName evidence="10">OATase</shortName>
        </alternativeName>
        <alternativeName>
            <fullName evidence="10">Ornithine transacetylase</fullName>
        </alternativeName>
    </domain>
    <domain>
        <recommendedName>
            <fullName evidence="10">Amino-acid acetyltransferase</fullName>
            <ecNumber evidence="10">2.3.1.1</ecNumber>
        </recommendedName>
        <alternativeName>
            <fullName evidence="10">N-acetylglutamate synthase</fullName>
            <shortName evidence="10">AGSase</shortName>
        </alternativeName>
    </domain>
    <component>
        <recommendedName>
            <fullName evidence="10">Arginine biosynthesis bifunctional protein ArgJ alpha chain</fullName>
        </recommendedName>
    </component>
    <component>
        <recommendedName>
            <fullName evidence="10">Arginine biosynthesis bifunctional protein ArgJ beta chain</fullName>
        </recommendedName>
    </component>
</protein>
<gene>
    <name evidence="10" type="primary">argJ</name>
    <name evidence="11" type="ORF">DVS28_a1841</name>
</gene>
<dbReference type="EC" id="2.3.1.1" evidence="10"/>
<dbReference type="AlphaFoldDB" id="A0A346XWD5"/>
<dbReference type="FunFam" id="3.10.20.340:FF:000003">
    <property type="entry name" value="Arginine biosynthesis bifunctional protein ArgJ"/>
    <property type="match status" value="1"/>
</dbReference>
<dbReference type="GO" id="GO:0005737">
    <property type="term" value="C:cytoplasm"/>
    <property type="evidence" value="ECO:0007669"/>
    <property type="project" value="UniProtKB-SubCell"/>
</dbReference>